<dbReference type="RefSeq" id="WP_110310581.1">
    <property type="nucleotide sequence ID" value="NZ_QICL01000010.1"/>
</dbReference>
<dbReference type="OrthoDB" id="5291617at2"/>
<dbReference type="AlphaFoldDB" id="A0A2V3PWD9"/>
<organism evidence="1 2">
    <name type="scientific">Dysgonomonas alginatilytica</name>
    <dbReference type="NCBI Taxonomy" id="1605892"/>
    <lineage>
        <taxon>Bacteria</taxon>
        <taxon>Pseudomonadati</taxon>
        <taxon>Bacteroidota</taxon>
        <taxon>Bacteroidia</taxon>
        <taxon>Bacteroidales</taxon>
        <taxon>Dysgonomonadaceae</taxon>
        <taxon>Dysgonomonas</taxon>
    </lineage>
</organism>
<keyword evidence="2" id="KW-1185">Reference proteome</keyword>
<accession>A0A2V3PWD9</accession>
<proteinExistence type="predicted"/>
<gene>
    <name evidence="1" type="ORF">CLV62_110109</name>
</gene>
<evidence type="ECO:0000313" key="1">
    <source>
        <dbReference type="EMBL" id="PXV64465.1"/>
    </source>
</evidence>
<sequence length="403" mass="46553">MLSEKTEKKPQLYYFNPGHEGAVLTLSPYYTAPANMVNLQYDLAYLAAWYADAEDYVLVQSELPLDFEEYLSKNLRPLPKGIISDKMNRSLTEIHLWGVSPQSINYFEKINSKYHLHFNLPQWKDELRTLSSRETAKECLRELCNEISAISTDIIPNFYSSLNEIEDIVKNEDYQFLAKAPYSSSGRGLLWLPVRGLTQTERQILQGILNKQEIVSIEKALNKELDFAMEFILDNDDIRFEGYSLFETNSKGGYLGNYIGKQENIISKICEYINIQLLEEVKSSLLEILIDKFNNFYSGCIGVDMMVYEDKDGTYKLHPCIEINVRDNMGLLALRFSQKYLDQGSEGSFYIDFTSQEGEQVNRDNQMKKEYPALFSQGKIKSGYLSLCPVNERTKYRAYVLVK</sequence>
<protein>
    <recommendedName>
        <fullName evidence="3">ATP-grasp domain-containing protein</fullName>
    </recommendedName>
</protein>
<evidence type="ECO:0008006" key="3">
    <source>
        <dbReference type="Google" id="ProtNLM"/>
    </source>
</evidence>
<dbReference type="SUPFAM" id="SSF56059">
    <property type="entry name" value="Glutathione synthetase ATP-binding domain-like"/>
    <property type="match status" value="1"/>
</dbReference>
<evidence type="ECO:0000313" key="2">
    <source>
        <dbReference type="Proteomes" id="UP000247973"/>
    </source>
</evidence>
<dbReference type="Proteomes" id="UP000247973">
    <property type="component" value="Unassembled WGS sequence"/>
</dbReference>
<reference evidence="1 2" key="1">
    <citation type="submission" date="2018-03" db="EMBL/GenBank/DDBJ databases">
        <title>Genomic Encyclopedia of Archaeal and Bacterial Type Strains, Phase II (KMG-II): from individual species to whole genera.</title>
        <authorList>
            <person name="Goeker M."/>
        </authorList>
    </citation>
    <scope>NUCLEOTIDE SEQUENCE [LARGE SCALE GENOMIC DNA]</scope>
    <source>
        <strain evidence="1 2">DSM 100214</strain>
    </source>
</reference>
<comment type="caution">
    <text evidence="1">The sequence shown here is derived from an EMBL/GenBank/DDBJ whole genome shotgun (WGS) entry which is preliminary data.</text>
</comment>
<dbReference type="EMBL" id="QICL01000010">
    <property type="protein sequence ID" value="PXV64465.1"/>
    <property type="molecule type" value="Genomic_DNA"/>
</dbReference>
<name>A0A2V3PWD9_9BACT</name>